<dbReference type="VEuPathDB" id="FungiDB:PNEJI1_002823"/>
<feature type="region of interest" description="Disordered" evidence="1">
    <location>
        <begin position="15"/>
        <end position="40"/>
    </location>
</feature>
<evidence type="ECO:0000313" key="2">
    <source>
        <dbReference type="EMBL" id="CCJ28084.1"/>
    </source>
</evidence>
<reference evidence="2 3" key="1">
    <citation type="journal article" date="2012" name="MBio">
        <title>De novo assembly of the Pneumocystis jirovecii genome from a single bronchoalveolar lavage fluid specimen from a patient.</title>
        <authorList>
            <person name="Cisse O.H."/>
            <person name="Pagni M."/>
            <person name="Hauser P.M."/>
        </authorList>
    </citation>
    <scope>NUCLEOTIDE SEQUENCE [LARGE SCALE GENOMIC DNA]</scope>
    <source>
        <strain evidence="2 3">SE8</strain>
    </source>
</reference>
<accession>L0P7L5</accession>
<dbReference type="EMBL" id="CAKM01000003">
    <property type="protein sequence ID" value="CCJ28084.1"/>
    <property type="molecule type" value="Genomic_DNA"/>
</dbReference>
<dbReference type="AlphaFoldDB" id="L0P7L5"/>
<dbReference type="InParanoid" id="L0P7L5"/>
<comment type="caution">
    <text evidence="2">The sequence shown here is derived from an EMBL/GenBank/DDBJ whole genome shotgun (WGS) entry which is preliminary data.</text>
</comment>
<proteinExistence type="predicted"/>
<name>L0P7L5_PNEJI</name>
<dbReference type="Proteomes" id="UP000010422">
    <property type="component" value="Unassembled WGS sequence"/>
</dbReference>
<sequence>MARFVMSQPRFVTPGSVKEKNAASTVQDPENTVLELPPGQKDNTVYQSMYPQYEESLELDDFFQKNIMKIIFCQKKHFQCLQNKKPAWT</sequence>
<organism evidence="3">
    <name type="scientific">Pneumocystis jirovecii</name>
    <name type="common">Human pneumocystis pneumonia agent</name>
    <dbReference type="NCBI Taxonomy" id="42068"/>
    <lineage>
        <taxon>Eukaryota</taxon>
        <taxon>Fungi</taxon>
        <taxon>Dikarya</taxon>
        <taxon>Ascomycota</taxon>
        <taxon>Taphrinomycotina</taxon>
        <taxon>Pneumocystomycetes</taxon>
        <taxon>Pneumocystaceae</taxon>
        <taxon>Pneumocystis</taxon>
    </lineage>
</organism>
<evidence type="ECO:0000256" key="1">
    <source>
        <dbReference type="SAM" id="MobiDB-lite"/>
    </source>
</evidence>
<protein>
    <submittedName>
        <fullName evidence="2">Uncharacterized protein</fullName>
    </submittedName>
</protein>
<gene>
    <name evidence="2" type="ORF">PNEJI1_002823</name>
</gene>
<evidence type="ECO:0000313" key="3">
    <source>
        <dbReference type="Proteomes" id="UP000010422"/>
    </source>
</evidence>